<dbReference type="EMBL" id="CP098827">
    <property type="protein sequence ID" value="XBO69213.1"/>
    <property type="molecule type" value="Genomic_DNA"/>
</dbReference>
<sequence length="104" mass="11608">MSETSPDTALKAKPILERHVQTVLLALVVGLLAWSGNTTLTLIETSARQDERISQLIALTEQLRADLREVGNDYMTINDAAMYRDQINSRIDALGARVSRLENR</sequence>
<evidence type="ECO:0000313" key="2">
    <source>
        <dbReference type="EMBL" id="XBO69213.1"/>
    </source>
</evidence>
<evidence type="ECO:0000256" key="1">
    <source>
        <dbReference type="SAM" id="Phobius"/>
    </source>
</evidence>
<proteinExistence type="predicted"/>
<dbReference type="AlphaFoldDB" id="A0AAU7KDG8"/>
<dbReference type="RefSeq" id="WP_348826512.1">
    <property type="nucleotide sequence ID" value="NZ_CP098827.1"/>
</dbReference>
<dbReference type="EMBL" id="CP098827">
    <property type="protein sequence ID" value="XBO69493.1"/>
    <property type="molecule type" value="Genomic_DNA"/>
</dbReference>
<keyword evidence="1" id="KW-0812">Transmembrane</keyword>
<reference evidence="2" key="1">
    <citation type="submission" date="2022-06" db="EMBL/GenBank/DDBJ databases">
        <title>A novel DMS-producing enzyme.</title>
        <authorList>
            <person name="Zhang Y."/>
        </authorList>
    </citation>
    <scope>NUCLEOTIDE SEQUENCE</scope>
    <source>
        <strain evidence="2">RT37</strain>
    </source>
</reference>
<name>A0AAU7KDG8_9GAMM</name>
<keyword evidence="1" id="KW-0472">Membrane</keyword>
<gene>
    <name evidence="2" type="ORF">NFG58_11250</name>
    <name evidence="3" type="ORF">NFG58_12740</name>
</gene>
<accession>A0AAU7KDG8</accession>
<evidence type="ECO:0000313" key="3">
    <source>
        <dbReference type="EMBL" id="XBO69493.1"/>
    </source>
</evidence>
<keyword evidence="1" id="KW-1133">Transmembrane helix</keyword>
<feature type="transmembrane region" description="Helical" evidence="1">
    <location>
        <begin position="20"/>
        <end position="43"/>
    </location>
</feature>
<protein>
    <submittedName>
        <fullName evidence="2">Uncharacterized protein</fullName>
    </submittedName>
</protein>
<organism evidence="2">
    <name type="scientific">Halomonas sp. RT37</name>
    <dbReference type="NCBI Taxonomy" id="2950872"/>
    <lineage>
        <taxon>Bacteria</taxon>
        <taxon>Pseudomonadati</taxon>
        <taxon>Pseudomonadota</taxon>
        <taxon>Gammaproteobacteria</taxon>
        <taxon>Oceanospirillales</taxon>
        <taxon>Halomonadaceae</taxon>
        <taxon>Halomonas</taxon>
    </lineage>
</organism>